<dbReference type="Proteomes" id="UP000004994">
    <property type="component" value="Chromosome 10"/>
</dbReference>
<proteinExistence type="predicted"/>
<keyword evidence="2" id="KW-0119">Carbohydrate metabolism</keyword>
<accession>K4D1I8</accession>
<evidence type="ECO:0000313" key="4">
    <source>
        <dbReference type="EnsemblPlants" id="Solyc10g061980.1.1"/>
    </source>
</evidence>
<name>K4D1I8_SOLLC</name>
<dbReference type="Pfam" id="PF12899">
    <property type="entry name" value="Glyco_hydro_100"/>
    <property type="match status" value="1"/>
</dbReference>
<dbReference type="InParanoid" id="K4D1I8"/>
<evidence type="ECO:0000256" key="3">
    <source>
        <dbReference type="ARBA" id="ARBA00023295"/>
    </source>
</evidence>
<keyword evidence="5" id="KW-1185">Reference proteome</keyword>
<dbReference type="PANTHER" id="PTHR31916">
    <property type="match status" value="1"/>
</dbReference>
<dbReference type="PANTHER" id="PTHR31916:SF37">
    <property type="entry name" value="ALKALINE_NEUTRAL INVERTASE"/>
    <property type="match status" value="1"/>
</dbReference>
<dbReference type="EnsemblPlants" id="Solyc10g061980.1.1">
    <property type="protein sequence ID" value="Solyc10g061980.1.1"/>
    <property type="gene ID" value="Solyc10g061980.1"/>
</dbReference>
<dbReference type="PaxDb" id="4081-Solyc10g061980.1.1"/>
<organism evidence="4">
    <name type="scientific">Solanum lycopersicum</name>
    <name type="common">Tomato</name>
    <name type="synonym">Lycopersicon esculentum</name>
    <dbReference type="NCBI Taxonomy" id="4081"/>
    <lineage>
        <taxon>Eukaryota</taxon>
        <taxon>Viridiplantae</taxon>
        <taxon>Streptophyta</taxon>
        <taxon>Embryophyta</taxon>
        <taxon>Tracheophyta</taxon>
        <taxon>Spermatophyta</taxon>
        <taxon>Magnoliopsida</taxon>
        <taxon>eudicotyledons</taxon>
        <taxon>Gunneridae</taxon>
        <taxon>Pentapetalae</taxon>
        <taxon>asterids</taxon>
        <taxon>lamiids</taxon>
        <taxon>Solanales</taxon>
        <taxon>Solanaceae</taxon>
        <taxon>Solanoideae</taxon>
        <taxon>Solaneae</taxon>
        <taxon>Solanum</taxon>
        <taxon>Solanum subgen. Lycopersicon</taxon>
    </lineage>
</organism>
<dbReference type="HOGENOM" id="CLU_1761955_0_0_1"/>
<protein>
    <submittedName>
        <fullName evidence="4">Uncharacterized protein</fullName>
    </submittedName>
</protein>
<dbReference type="STRING" id="4081.K4D1I8"/>
<dbReference type="AlphaFoldDB" id="K4D1I8"/>
<keyword evidence="3" id="KW-0326">Glycosidase</keyword>
<dbReference type="InterPro" id="IPR024746">
    <property type="entry name" value="Glyco_hydro_100"/>
</dbReference>
<evidence type="ECO:0000256" key="2">
    <source>
        <dbReference type="ARBA" id="ARBA00023277"/>
    </source>
</evidence>
<sequence>MGFDICMWMKACYILTFIGERYGVWVGRYDERESKNVASLKSLMEEEFDDVQGLFLIVSTTYSTYSERLTPTPIVEALIASARSIYPIGIGARVEWRKEFTPAQATQVMDLIEGRWEELIGEMTLKITYPALEGHKWKITTGLDPKKY</sequence>
<dbReference type="GO" id="GO:0033926">
    <property type="term" value="F:endo-alpha-N-acetylgalactosaminidase activity"/>
    <property type="evidence" value="ECO:0007669"/>
    <property type="project" value="InterPro"/>
</dbReference>
<reference evidence="4" key="1">
    <citation type="journal article" date="2012" name="Nature">
        <title>The tomato genome sequence provides insights into fleshy fruit evolution.</title>
        <authorList>
            <consortium name="Tomato Genome Consortium"/>
        </authorList>
    </citation>
    <scope>NUCLEOTIDE SEQUENCE [LARGE SCALE GENOMIC DNA]</scope>
    <source>
        <strain evidence="4">cv. Heinz 1706</strain>
    </source>
</reference>
<dbReference type="Gramene" id="Solyc10g061980.1.1">
    <property type="protein sequence ID" value="Solyc10g061980.1.1"/>
    <property type="gene ID" value="Solyc10g061980.1"/>
</dbReference>
<keyword evidence="1" id="KW-0378">Hydrolase</keyword>
<reference evidence="4" key="2">
    <citation type="submission" date="2015-06" db="UniProtKB">
        <authorList>
            <consortium name="EnsemblPlants"/>
        </authorList>
    </citation>
    <scope>IDENTIFICATION</scope>
    <source>
        <strain evidence="4">cv. Heinz 1706</strain>
    </source>
</reference>
<evidence type="ECO:0000313" key="5">
    <source>
        <dbReference type="Proteomes" id="UP000004994"/>
    </source>
</evidence>
<evidence type="ECO:0000256" key="1">
    <source>
        <dbReference type="ARBA" id="ARBA00022801"/>
    </source>
</evidence>